<name>A0A5C7ICF2_9ROSI</name>
<dbReference type="InterPro" id="IPR018866">
    <property type="entry name" value="Znf-4CXXC_R1"/>
</dbReference>
<dbReference type="InterPro" id="IPR001841">
    <property type="entry name" value="Znf_RING"/>
</dbReference>
<evidence type="ECO:0000256" key="14">
    <source>
        <dbReference type="SAM" id="MobiDB-lite"/>
    </source>
</evidence>
<keyword evidence="11" id="KW-0539">Nucleus</keyword>
<evidence type="ECO:0000256" key="1">
    <source>
        <dbReference type="ARBA" id="ARBA00001954"/>
    </source>
</evidence>
<dbReference type="SUPFAM" id="SSF51197">
    <property type="entry name" value="Clavaminate synthase-like"/>
    <property type="match status" value="1"/>
</dbReference>
<dbReference type="InterPro" id="IPR003347">
    <property type="entry name" value="JmjC_dom"/>
</dbReference>
<dbReference type="Gene3D" id="2.60.120.650">
    <property type="entry name" value="Cupin"/>
    <property type="match status" value="1"/>
</dbReference>
<dbReference type="FunFam" id="2.60.120.650:FF:000026">
    <property type="entry name" value="Transcription factor jumonji domain-containing protein"/>
    <property type="match status" value="1"/>
</dbReference>
<evidence type="ECO:0000259" key="16">
    <source>
        <dbReference type="PROSITE" id="PS51184"/>
    </source>
</evidence>
<keyword evidence="18" id="KW-1185">Reference proteome</keyword>
<accession>A0A5C7ICF2</accession>
<dbReference type="InterPro" id="IPR045109">
    <property type="entry name" value="LSDs-like"/>
</dbReference>
<evidence type="ECO:0000256" key="12">
    <source>
        <dbReference type="ARBA" id="ARBA00060112"/>
    </source>
</evidence>
<comment type="subcellular location">
    <subcellularLocation>
        <location evidence="2">Nucleus</location>
    </subcellularLocation>
</comment>
<evidence type="ECO:0000259" key="15">
    <source>
        <dbReference type="PROSITE" id="PS50089"/>
    </source>
</evidence>
<protein>
    <recommendedName>
        <fullName evidence="19">JmjC domain-containing protein</fullName>
    </recommendedName>
</protein>
<keyword evidence="5 13" id="KW-0863">Zinc-finger</keyword>
<comment type="cofactor">
    <cofactor evidence="1">
        <name>Fe(2+)</name>
        <dbReference type="ChEBI" id="CHEBI:29033"/>
    </cofactor>
</comment>
<evidence type="ECO:0000313" key="17">
    <source>
        <dbReference type="EMBL" id="TXG66529.1"/>
    </source>
</evidence>
<feature type="domain" description="JmjC" evidence="16">
    <location>
        <begin position="630"/>
        <end position="875"/>
    </location>
</feature>
<dbReference type="GO" id="GO:0000118">
    <property type="term" value="C:histone deacetylase complex"/>
    <property type="evidence" value="ECO:0007669"/>
    <property type="project" value="TreeGrafter"/>
</dbReference>
<feature type="domain" description="RING-type" evidence="15">
    <location>
        <begin position="159"/>
        <end position="207"/>
    </location>
</feature>
<reference evidence="18" key="1">
    <citation type="journal article" date="2019" name="Gigascience">
        <title>De novo genome assembly of the endangered Acer yangbiense, a plant species with extremely small populations endemic to Yunnan Province, China.</title>
        <authorList>
            <person name="Yang J."/>
            <person name="Wariss H.M."/>
            <person name="Tao L."/>
            <person name="Zhang R."/>
            <person name="Yun Q."/>
            <person name="Hollingsworth P."/>
            <person name="Dao Z."/>
            <person name="Luo G."/>
            <person name="Guo H."/>
            <person name="Ma Y."/>
            <person name="Sun W."/>
        </authorList>
    </citation>
    <scope>NUCLEOTIDE SEQUENCE [LARGE SCALE GENOMIC DNA]</scope>
    <source>
        <strain evidence="18">cv. Malutang</strain>
    </source>
</reference>
<dbReference type="GO" id="GO:0016491">
    <property type="term" value="F:oxidoreductase activity"/>
    <property type="evidence" value="ECO:0007669"/>
    <property type="project" value="UniProtKB-KW"/>
</dbReference>
<evidence type="ECO:0000256" key="13">
    <source>
        <dbReference type="PROSITE-ProRule" id="PRU00175"/>
    </source>
</evidence>
<dbReference type="EMBL" id="VAHF01000003">
    <property type="protein sequence ID" value="TXG66529.1"/>
    <property type="molecule type" value="Genomic_DNA"/>
</dbReference>
<feature type="compositionally biased region" description="Polar residues" evidence="14">
    <location>
        <begin position="129"/>
        <end position="145"/>
    </location>
</feature>
<dbReference type="GO" id="GO:0003712">
    <property type="term" value="F:transcription coregulator activity"/>
    <property type="evidence" value="ECO:0007669"/>
    <property type="project" value="TreeGrafter"/>
</dbReference>
<evidence type="ECO:0000256" key="11">
    <source>
        <dbReference type="ARBA" id="ARBA00023242"/>
    </source>
</evidence>
<evidence type="ECO:0000256" key="5">
    <source>
        <dbReference type="ARBA" id="ARBA00022771"/>
    </source>
</evidence>
<gene>
    <name evidence="17" type="ORF">EZV62_007804</name>
</gene>
<evidence type="ECO:0000256" key="2">
    <source>
        <dbReference type="ARBA" id="ARBA00004123"/>
    </source>
</evidence>
<dbReference type="Pfam" id="PF10497">
    <property type="entry name" value="zf-4CXXC_R1"/>
    <property type="match status" value="1"/>
</dbReference>
<organism evidence="17 18">
    <name type="scientific">Acer yangbiense</name>
    <dbReference type="NCBI Taxonomy" id="1000413"/>
    <lineage>
        <taxon>Eukaryota</taxon>
        <taxon>Viridiplantae</taxon>
        <taxon>Streptophyta</taxon>
        <taxon>Embryophyta</taxon>
        <taxon>Tracheophyta</taxon>
        <taxon>Spermatophyta</taxon>
        <taxon>Magnoliopsida</taxon>
        <taxon>eudicotyledons</taxon>
        <taxon>Gunneridae</taxon>
        <taxon>Pentapetalae</taxon>
        <taxon>rosids</taxon>
        <taxon>malvids</taxon>
        <taxon>Sapindales</taxon>
        <taxon>Sapindaceae</taxon>
        <taxon>Hippocastanoideae</taxon>
        <taxon>Acereae</taxon>
        <taxon>Acer</taxon>
    </lineage>
</organism>
<dbReference type="AlphaFoldDB" id="A0A5C7ICF2"/>
<dbReference type="GO" id="GO:0031490">
    <property type="term" value="F:chromatin DNA binding"/>
    <property type="evidence" value="ECO:0007669"/>
    <property type="project" value="TreeGrafter"/>
</dbReference>
<keyword evidence="10" id="KW-0804">Transcription</keyword>
<comment type="function">
    <text evidence="12">May function as histone H3 lysine demethylase and be involved in regulation of gene expression.</text>
</comment>
<dbReference type="PANTHER" id="PTHR12549">
    <property type="entry name" value="JMJC DOMAIN-CONTAINING HISTONE DEMETHYLATION PROTEIN"/>
    <property type="match status" value="1"/>
</dbReference>
<dbReference type="Proteomes" id="UP000323000">
    <property type="component" value="Chromosome 3"/>
</dbReference>
<dbReference type="PANTHER" id="PTHR12549:SF11">
    <property type="entry name" value="LYSINE-SPECIFIC DEMETHYLASE JMJ25"/>
    <property type="match status" value="1"/>
</dbReference>
<feature type="compositionally biased region" description="Basic residues" evidence="14">
    <location>
        <begin position="1"/>
        <end position="13"/>
    </location>
</feature>
<evidence type="ECO:0008006" key="19">
    <source>
        <dbReference type="Google" id="ProtNLM"/>
    </source>
</evidence>
<keyword evidence="7" id="KW-0560">Oxidoreductase</keyword>
<evidence type="ECO:0000256" key="3">
    <source>
        <dbReference type="ARBA" id="ARBA00006801"/>
    </source>
</evidence>
<dbReference type="OrthoDB" id="1667110at2759"/>
<feature type="region of interest" description="Disordered" evidence="14">
    <location>
        <begin position="1"/>
        <end position="155"/>
    </location>
</feature>
<dbReference type="PROSITE" id="PS50089">
    <property type="entry name" value="ZF_RING_2"/>
    <property type="match status" value="1"/>
</dbReference>
<dbReference type="GO" id="GO:0032454">
    <property type="term" value="F:histone H3K9 demethylase activity"/>
    <property type="evidence" value="ECO:0007669"/>
    <property type="project" value="InterPro"/>
</dbReference>
<keyword evidence="4" id="KW-0479">Metal-binding</keyword>
<keyword evidence="6" id="KW-0862">Zinc</keyword>
<keyword evidence="8" id="KW-0408">Iron</keyword>
<evidence type="ECO:0000313" key="18">
    <source>
        <dbReference type="Proteomes" id="UP000323000"/>
    </source>
</evidence>
<comment type="caution">
    <text evidence="17">The sequence shown here is derived from an EMBL/GenBank/DDBJ whole genome shotgun (WGS) entry which is preliminary data.</text>
</comment>
<feature type="compositionally biased region" description="Basic and acidic residues" evidence="14">
    <location>
        <begin position="70"/>
        <end position="91"/>
    </location>
</feature>
<evidence type="ECO:0000256" key="4">
    <source>
        <dbReference type="ARBA" id="ARBA00022723"/>
    </source>
</evidence>
<dbReference type="Pfam" id="PF02373">
    <property type="entry name" value="JmjC"/>
    <property type="match status" value="1"/>
</dbReference>
<feature type="compositionally biased region" description="Basic and acidic residues" evidence="14">
    <location>
        <begin position="53"/>
        <end position="63"/>
    </location>
</feature>
<comment type="similarity">
    <text evidence="3">Belongs to the JARID1 histone demethylase family.</text>
</comment>
<feature type="compositionally biased region" description="Basic and acidic residues" evidence="14">
    <location>
        <begin position="21"/>
        <end position="31"/>
    </location>
</feature>
<sequence>MVLPKKRGPGRPKKLTEDEDQPKKPKVRENGDGVLPKKRGPGRPKKLTEDEDQPKKPKVRENGDGVLPKNEIEAISKPSSVRDDDMMEKKRLRDGRKKVNYNVDQVYQEMEGLSDDNKKKKRNLGQKGRPQNSSSDNETEPQQGQPPRRSTRTSKNIMCHQCQRNDKGRVVKCRKCEENKRFCIPCITAWYPKMTEEEIAESCPFCQANCNCKSCLRMDGPLEKLKESKSELNEKLFKPDTIEKLMKLKKSDSMFGEVEKFSHSKHLLQTLLPHMKRFCQQQLNELTTEAGIRGISASEIKLQNAGCSSDERIYCDNCRTSIVDFHRSCPQCNYDLCLNCCMEIRDGHLQGRDSEDVIIEYVSRGLAYLHGIDESQSKYGKRGNRGKPLDITAETNKAVKRPTSGWKANDDGSICCPPKELGGCGNGLELLCMFTDNHRVVNLVEKAEKIAKALNVEDLNESHEERRPCCNSEDQVNMDNGQLRKAASREDSIDNYLYNPIAEEIQHGDLKHFQRHWASGEPIIVSNVLENACGLSWEPKVMWRAFRQITNLNHDQHLDVMAIDCLDCCEGPINICEFFNGYTDGRYDKELWPQILKLKDWPPSNLFEERLARHNAEFLCFLPFKEYTHPQRGLLNLATKLPKESLKPDLGPKTYIAYGVAQELGRGDSVTKLHCDVSDAVNVLTHTAAVKLESDNLHRIKELKQSHRKQDEEELFGQSGILENKLEAADGLESGELSDIPQNKLEAADGGALWDIFRRQDVPKLQDYLKKHYKEFRHIHCRPIQQVVHPIHDQIFYLSSEHKAKLKQEYGFYMFVCHHLGIEPWTFIQKLGDAVFIPAGCPHQVRNLKSCIKVALDFVSPENIGECVRLTEEFRSLPPNHRAKEDKLEIWKMNLYALEKAVMDLEQSVE</sequence>
<dbReference type="PROSITE" id="PS51184">
    <property type="entry name" value="JMJC"/>
    <property type="match status" value="1"/>
</dbReference>
<dbReference type="SMART" id="SM00558">
    <property type="entry name" value="JmjC"/>
    <property type="match status" value="1"/>
</dbReference>
<dbReference type="GO" id="GO:0006357">
    <property type="term" value="P:regulation of transcription by RNA polymerase II"/>
    <property type="evidence" value="ECO:0007669"/>
    <property type="project" value="TreeGrafter"/>
</dbReference>
<feature type="compositionally biased region" description="Basic residues" evidence="14">
    <location>
        <begin position="36"/>
        <end position="45"/>
    </location>
</feature>
<evidence type="ECO:0000256" key="6">
    <source>
        <dbReference type="ARBA" id="ARBA00022833"/>
    </source>
</evidence>
<evidence type="ECO:0000256" key="8">
    <source>
        <dbReference type="ARBA" id="ARBA00023004"/>
    </source>
</evidence>
<dbReference type="GO" id="GO:0000785">
    <property type="term" value="C:chromatin"/>
    <property type="evidence" value="ECO:0007669"/>
    <property type="project" value="TreeGrafter"/>
</dbReference>
<proteinExistence type="inferred from homology"/>
<evidence type="ECO:0000256" key="10">
    <source>
        <dbReference type="ARBA" id="ARBA00023163"/>
    </source>
</evidence>
<keyword evidence="9" id="KW-0805">Transcription regulation</keyword>
<evidence type="ECO:0000256" key="9">
    <source>
        <dbReference type="ARBA" id="ARBA00023015"/>
    </source>
</evidence>
<dbReference type="GO" id="GO:0008270">
    <property type="term" value="F:zinc ion binding"/>
    <property type="evidence" value="ECO:0007669"/>
    <property type="project" value="UniProtKB-KW"/>
</dbReference>
<evidence type="ECO:0000256" key="7">
    <source>
        <dbReference type="ARBA" id="ARBA00023002"/>
    </source>
</evidence>